<dbReference type="PaxDb" id="3847-GLYMA08G15291.1"/>
<reference evidence="2 3" key="1">
    <citation type="journal article" date="2010" name="Nature">
        <title>Genome sequence of the palaeopolyploid soybean.</title>
        <authorList>
            <person name="Schmutz J."/>
            <person name="Cannon S.B."/>
            <person name="Schlueter J."/>
            <person name="Ma J."/>
            <person name="Mitros T."/>
            <person name="Nelson W."/>
            <person name="Hyten D.L."/>
            <person name="Song Q."/>
            <person name="Thelen J.J."/>
            <person name="Cheng J."/>
            <person name="Xu D."/>
            <person name="Hellsten U."/>
            <person name="May G.D."/>
            <person name="Yu Y."/>
            <person name="Sakurai T."/>
            <person name="Umezawa T."/>
            <person name="Bhattacharyya M.K."/>
            <person name="Sandhu D."/>
            <person name="Valliyodan B."/>
            <person name="Lindquist E."/>
            <person name="Peto M."/>
            <person name="Grant D."/>
            <person name="Shu S."/>
            <person name="Goodstein D."/>
            <person name="Barry K."/>
            <person name="Futrell-Griggs M."/>
            <person name="Abernathy B."/>
            <person name="Du J."/>
            <person name="Tian Z."/>
            <person name="Zhu L."/>
            <person name="Gill N."/>
            <person name="Joshi T."/>
            <person name="Libault M."/>
            <person name="Sethuraman A."/>
            <person name="Zhang X.-C."/>
            <person name="Shinozaki K."/>
            <person name="Nguyen H.T."/>
            <person name="Wing R.A."/>
            <person name="Cregan P."/>
            <person name="Specht J."/>
            <person name="Grimwood J."/>
            <person name="Rokhsar D."/>
            <person name="Stacey G."/>
            <person name="Shoemaker R.C."/>
            <person name="Jackson S.A."/>
        </authorList>
    </citation>
    <scope>NUCLEOTIDE SEQUENCE [LARGE SCALE GENOMIC DNA]</scope>
    <source>
        <strain evidence="3">cv. Williams 82</strain>
        <tissue evidence="2">Callus</tissue>
    </source>
</reference>
<dbReference type="Proteomes" id="UP000008827">
    <property type="component" value="Chromosome 8"/>
</dbReference>
<feature type="region of interest" description="Disordered" evidence="1">
    <location>
        <begin position="24"/>
        <end position="84"/>
    </location>
</feature>
<name>K7L6P9_SOYBN</name>
<feature type="compositionally biased region" description="Low complexity" evidence="1">
    <location>
        <begin position="30"/>
        <end position="41"/>
    </location>
</feature>
<reference evidence="2" key="3">
    <citation type="submission" date="2018-07" db="EMBL/GenBank/DDBJ databases">
        <title>WGS assembly of Glycine max.</title>
        <authorList>
            <person name="Schmutz J."/>
            <person name="Cannon S."/>
            <person name="Schlueter J."/>
            <person name="Ma J."/>
            <person name="Mitros T."/>
            <person name="Nelson W."/>
            <person name="Hyten D."/>
            <person name="Song Q."/>
            <person name="Thelen J."/>
            <person name="Cheng J."/>
            <person name="Xu D."/>
            <person name="Hellsten U."/>
            <person name="May G."/>
            <person name="Yu Y."/>
            <person name="Sakurai T."/>
            <person name="Umezawa T."/>
            <person name="Bhattacharyya M."/>
            <person name="Sandhu D."/>
            <person name="Valliyodan B."/>
            <person name="Lindquist E."/>
            <person name="Peto M."/>
            <person name="Grant D."/>
            <person name="Shu S."/>
            <person name="Goodstein D."/>
            <person name="Barry K."/>
            <person name="Futrell-Griggs M."/>
            <person name="Abernathy B."/>
            <person name="Du J."/>
            <person name="Tian Z."/>
            <person name="Zhu L."/>
            <person name="Gill N."/>
            <person name="Joshi T."/>
            <person name="Libault M."/>
            <person name="Sethuraman A."/>
            <person name="Zhang X."/>
            <person name="Shinozaki K."/>
            <person name="Nguyen H."/>
            <person name="Wing R."/>
            <person name="Cregan P."/>
            <person name="Specht J."/>
            <person name="Grimwood J."/>
            <person name="Rokhsar D."/>
            <person name="Stacey G."/>
            <person name="Shoemaker R."/>
            <person name="Jackson S."/>
        </authorList>
    </citation>
    <scope>NUCLEOTIDE SEQUENCE</scope>
    <source>
        <tissue evidence="2">Callus</tissue>
    </source>
</reference>
<keyword evidence="4" id="KW-1185">Reference proteome</keyword>
<dbReference type="STRING" id="3847.K7L6P9"/>
<dbReference type="Gramene" id="KRH43355">
    <property type="protein sequence ID" value="KRH43355"/>
    <property type="gene ID" value="GLYMA_08G144500"/>
</dbReference>
<gene>
    <name evidence="2" type="ORF">GLYMA_08G144500</name>
</gene>
<evidence type="ECO:0000313" key="4">
    <source>
        <dbReference type="Proteomes" id="UP000008827"/>
    </source>
</evidence>
<dbReference type="OrthoDB" id="10506436at2759"/>
<proteinExistence type="predicted"/>
<evidence type="ECO:0000313" key="2">
    <source>
        <dbReference type="EMBL" id="KRH43355.1"/>
    </source>
</evidence>
<protein>
    <submittedName>
        <fullName evidence="2 3">Uncharacterized protein</fullName>
    </submittedName>
</protein>
<reference evidence="3" key="2">
    <citation type="submission" date="2018-02" db="UniProtKB">
        <authorList>
            <consortium name="EnsemblPlants"/>
        </authorList>
    </citation>
    <scope>IDENTIFICATION</scope>
    <source>
        <strain evidence="3">Williams 82</strain>
    </source>
</reference>
<dbReference type="EMBL" id="CM000841">
    <property type="protein sequence ID" value="KRH43355.1"/>
    <property type="molecule type" value="Genomic_DNA"/>
</dbReference>
<dbReference type="EnsemblPlants" id="KRH43355">
    <property type="protein sequence ID" value="KRH43355"/>
    <property type="gene ID" value="GLYMA_08G144500"/>
</dbReference>
<evidence type="ECO:0000313" key="3">
    <source>
        <dbReference type="EnsemblPlants" id="KRH43355"/>
    </source>
</evidence>
<sequence>MSSFTGARSKANAKSEMIKANEINLCPINTSTITSTSPDTSAKNEKKKKSILPKIFGSKRNGRGSDEETLKSSSAEEGDGVTLDLENKIETRRKAFLEAAPIMRKSFSERETSPGIEGLNLSNFERPMMTMETELLRIFVAAWNVGVTKL</sequence>
<dbReference type="eggNOG" id="KOG0565">
    <property type="taxonomic scope" value="Eukaryota"/>
</dbReference>
<dbReference type="InParanoid" id="K7L6P9"/>
<accession>K7L6P9</accession>
<dbReference type="AlphaFoldDB" id="K7L6P9"/>
<organism evidence="2">
    <name type="scientific">Glycine max</name>
    <name type="common">Soybean</name>
    <name type="synonym">Glycine hispida</name>
    <dbReference type="NCBI Taxonomy" id="3847"/>
    <lineage>
        <taxon>Eukaryota</taxon>
        <taxon>Viridiplantae</taxon>
        <taxon>Streptophyta</taxon>
        <taxon>Embryophyta</taxon>
        <taxon>Tracheophyta</taxon>
        <taxon>Spermatophyta</taxon>
        <taxon>Magnoliopsida</taxon>
        <taxon>eudicotyledons</taxon>
        <taxon>Gunneridae</taxon>
        <taxon>Pentapetalae</taxon>
        <taxon>rosids</taxon>
        <taxon>fabids</taxon>
        <taxon>Fabales</taxon>
        <taxon>Fabaceae</taxon>
        <taxon>Papilionoideae</taxon>
        <taxon>50 kb inversion clade</taxon>
        <taxon>NPAAA clade</taxon>
        <taxon>indigoferoid/millettioid clade</taxon>
        <taxon>Phaseoleae</taxon>
        <taxon>Glycine</taxon>
        <taxon>Glycine subgen. Soja</taxon>
    </lineage>
</organism>
<dbReference type="HOGENOM" id="CLU_1743802_0_0_1"/>
<evidence type="ECO:0000256" key="1">
    <source>
        <dbReference type="SAM" id="MobiDB-lite"/>
    </source>
</evidence>